<dbReference type="GO" id="GO:0016525">
    <property type="term" value="P:negative regulation of angiogenesis"/>
    <property type="evidence" value="ECO:0007669"/>
    <property type="project" value="InterPro"/>
</dbReference>
<evidence type="ECO:0000256" key="1">
    <source>
        <dbReference type="SAM" id="MobiDB-lite"/>
    </source>
</evidence>
<feature type="region of interest" description="Disordered" evidence="1">
    <location>
        <begin position="1"/>
        <end position="30"/>
    </location>
</feature>
<dbReference type="GO" id="GO:0016020">
    <property type="term" value="C:membrane"/>
    <property type="evidence" value="ECO:0007669"/>
    <property type="project" value="InterPro"/>
</dbReference>
<dbReference type="Proteomes" id="UP000694388">
    <property type="component" value="Unplaced"/>
</dbReference>
<dbReference type="InterPro" id="IPR008077">
    <property type="entry name" value="GPCR_2_brain_angio_inhib"/>
</dbReference>
<dbReference type="GeneTree" id="ENSGT00940000170307"/>
<name>A0A8C4QE85_EPTBU</name>
<proteinExistence type="predicted"/>
<sequence length="305" mass="33546">MLSRFPETTANPSFLDPGQSSLRFQDTNSTVPRFNNRTMEISTVQGNESHCPGTPDPFGTSGSRFTTPGLQFLGLQAGSSNNFSGTGNYGGPVSFVEPAMRAEGGKRSQVGYAKTEAELARAQQLALEKDYIVLQSTAKEGKGAECTGGLGSDYSGRGGSGVIQRTASYPHRTLHHPRPHTSNTLTSLPEIDKGLIRQLMKGETGSTASVNSLDRRKTRYSELDFQKIMHTRKRHHEMLHEMSQKFQTMERGRPMPLDAIKMQDQMRGRWNPSSPANESIAESPLDALHAYWADENAGGWARKMP</sequence>
<evidence type="ECO:0000313" key="2">
    <source>
        <dbReference type="Ensembl" id="ENSEBUP00000014026.1"/>
    </source>
</evidence>
<dbReference type="PRINTS" id="PR01694">
    <property type="entry name" value="BAIPRECURSOR"/>
</dbReference>
<dbReference type="AlphaFoldDB" id="A0A8C4QE85"/>
<protein>
    <submittedName>
        <fullName evidence="2">Uncharacterized protein</fullName>
    </submittedName>
</protein>
<reference evidence="2" key="1">
    <citation type="submission" date="2025-08" db="UniProtKB">
        <authorList>
            <consortium name="Ensembl"/>
        </authorList>
    </citation>
    <scope>IDENTIFICATION</scope>
</reference>
<organism evidence="2 3">
    <name type="scientific">Eptatretus burgeri</name>
    <name type="common">Inshore hagfish</name>
    <dbReference type="NCBI Taxonomy" id="7764"/>
    <lineage>
        <taxon>Eukaryota</taxon>
        <taxon>Metazoa</taxon>
        <taxon>Chordata</taxon>
        <taxon>Craniata</taxon>
        <taxon>Vertebrata</taxon>
        <taxon>Cyclostomata</taxon>
        <taxon>Myxini</taxon>
        <taxon>Myxiniformes</taxon>
        <taxon>Myxinidae</taxon>
        <taxon>Eptatretinae</taxon>
        <taxon>Eptatretus</taxon>
    </lineage>
</organism>
<reference evidence="2" key="2">
    <citation type="submission" date="2025-09" db="UniProtKB">
        <authorList>
            <consortium name="Ensembl"/>
        </authorList>
    </citation>
    <scope>IDENTIFICATION</scope>
</reference>
<accession>A0A8C4QE85</accession>
<evidence type="ECO:0000313" key="3">
    <source>
        <dbReference type="Proteomes" id="UP000694388"/>
    </source>
</evidence>
<keyword evidence="3" id="KW-1185">Reference proteome</keyword>
<dbReference type="Ensembl" id="ENSEBUT00000014602.1">
    <property type="protein sequence ID" value="ENSEBUP00000014026.1"/>
    <property type="gene ID" value="ENSEBUG00000008838.1"/>
</dbReference>